<dbReference type="VEuPathDB" id="GiardiaDB:GMRT_11925"/>
<dbReference type="GO" id="GO:0008757">
    <property type="term" value="F:S-adenosylmethionine-dependent methyltransferase activity"/>
    <property type="evidence" value="ECO:0007669"/>
    <property type="project" value="UniProtKB-ARBA"/>
</dbReference>
<dbReference type="AlphaFoldDB" id="A0A4Z1T7J1"/>
<dbReference type="InterPro" id="IPR026113">
    <property type="entry name" value="METTL2/6/8-like"/>
</dbReference>
<dbReference type="PANTHER" id="PTHR22809:SF14">
    <property type="entry name" value="TRNA N(3)-METHYLCYTIDINE METHYLTRANSFERASE"/>
    <property type="match status" value="1"/>
</dbReference>
<dbReference type="Proteomes" id="UP000315496">
    <property type="component" value="Chromosome 2"/>
</dbReference>
<dbReference type="EMBL" id="VDLU01000002">
    <property type="protein sequence ID" value="TNJ28539.1"/>
    <property type="molecule type" value="Genomic_DNA"/>
</dbReference>
<sequence length="350" mass="39042">MQDSHVIADKTLQVSHSWDGVYRLHGNGVYKDRHWVWAIFPELFPLPPNAKKTSSVTTFACACGKTVLLEEAYVPEDAGTPGHYGCPSCGYVVPYHSSFQPQEGISSRGKIVALQQPSETALWLADLGAGVGNLCYPLLEKSKNFRVLASDYSAQSLSILRRRDRYDPTLIRTLVHDVTRPFPTHVVVQEDGWCVEAPDKRGECLLGRFAYATYFFVLSALFDISAISNAITNALTLLSDTGVLLIHDYATGDYREEKFSRRGPPDGVLELPQAEGNLFLARRYTRMGEETTAAFFNPEGLTSLCASIGTVIECTVRDHQRENRKIGARWAQRYVTVKLRHRKGDVPKGK</sequence>
<keyword evidence="2 4" id="KW-0489">Methyltransferase</keyword>
<evidence type="ECO:0000256" key="1">
    <source>
        <dbReference type="ARBA" id="ARBA00009725"/>
    </source>
</evidence>
<organism evidence="4 5">
    <name type="scientific">Giardia muris</name>
    <dbReference type="NCBI Taxonomy" id="5742"/>
    <lineage>
        <taxon>Eukaryota</taxon>
        <taxon>Metamonada</taxon>
        <taxon>Diplomonadida</taxon>
        <taxon>Hexamitidae</taxon>
        <taxon>Giardiinae</taxon>
        <taxon>Giardia</taxon>
    </lineage>
</organism>
<comment type="caution">
    <text evidence="4">The sequence shown here is derived from an EMBL/GenBank/DDBJ whole genome shotgun (WGS) entry which is preliminary data.</text>
</comment>
<dbReference type="PANTHER" id="PTHR22809">
    <property type="entry name" value="METHYLTRANSFERASE-RELATED"/>
    <property type="match status" value="1"/>
</dbReference>
<name>A0A4Z1T7J1_GIAMU</name>
<evidence type="ECO:0000313" key="4">
    <source>
        <dbReference type="EMBL" id="TNJ28539.1"/>
    </source>
</evidence>
<comment type="similarity">
    <text evidence="1">Belongs to the methyltransferase superfamily. METL family.</text>
</comment>
<reference evidence="4 5" key="1">
    <citation type="submission" date="2019-05" db="EMBL/GenBank/DDBJ databases">
        <title>The compact genome of Giardia muris reveals important steps in the evolution of intestinal protozoan parasites.</title>
        <authorList>
            <person name="Xu F."/>
            <person name="Jimenez-Gonzalez A."/>
            <person name="Einarsson E."/>
            <person name="Astvaldsson A."/>
            <person name="Peirasmaki D."/>
            <person name="Eckmann L."/>
            <person name="Andersson J.O."/>
            <person name="Svard S.G."/>
            <person name="Jerlstrom-Hultqvist J."/>
        </authorList>
    </citation>
    <scope>NUCLEOTIDE SEQUENCE [LARGE SCALE GENOMIC DNA]</scope>
    <source>
        <strain evidence="4 5">Roberts-Thomson</strain>
    </source>
</reference>
<dbReference type="Gene3D" id="3.40.50.150">
    <property type="entry name" value="Vaccinia Virus protein VP39"/>
    <property type="match status" value="1"/>
</dbReference>
<dbReference type="OrthoDB" id="417697at2759"/>
<accession>A0A4Z1T7J1</accession>
<keyword evidence="5" id="KW-1185">Reference proteome</keyword>
<gene>
    <name evidence="4" type="ORF">GMRT_11925</name>
</gene>
<keyword evidence="3 4" id="KW-0808">Transferase</keyword>
<dbReference type="GO" id="GO:0008173">
    <property type="term" value="F:RNA methyltransferase activity"/>
    <property type="evidence" value="ECO:0007669"/>
    <property type="project" value="UniProtKB-ARBA"/>
</dbReference>
<evidence type="ECO:0000313" key="5">
    <source>
        <dbReference type="Proteomes" id="UP000315496"/>
    </source>
</evidence>
<dbReference type="InterPro" id="IPR029063">
    <property type="entry name" value="SAM-dependent_MTases_sf"/>
</dbReference>
<dbReference type="SUPFAM" id="SSF53335">
    <property type="entry name" value="S-adenosyl-L-methionine-dependent methyltransferases"/>
    <property type="match status" value="1"/>
</dbReference>
<evidence type="ECO:0000256" key="2">
    <source>
        <dbReference type="ARBA" id="ARBA00022603"/>
    </source>
</evidence>
<evidence type="ECO:0000256" key="3">
    <source>
        <dbReference type="ARBA" id="ARBA00022679"/>
    </source>
</evidence>
<proteinExistence type="inferred from homology"/>
<dbReference type="GO" id="GO:0032259">
    <property type="term" value="P:methylation"/>
    <property type="evidence" value="ECO:0007669"/>
    <property type="project" value="UniProtKB-KW"/>
</dbReference>
<protein>
    <submittedName>
        <fullName evidence="4">Methyltransferase like 2</fullName>
    </submittedName>
</protein>